<protein>
    <submittedName>
        <fullName evidence="1">Uncharacterized protein</fullName>
    </submittedName>
</protein>
<dbReference type="GeneID" id="25790830"/>
<dbReference type="EMBL" id="ABDF02000091">
    <property type="protein sequence ID" value="EHK15977.1"/>
    <property type="molecule type" value="Genomic_DNA"/>
</dbReference>
<keyword evidence="2" id="KW-1185">Reference proteome</keyword>
<evidence type="ECO:0000313" key="2">
    <source>
        <dbReference type="Proteomes" id="UP000007115"/>
    </source>
</evidence>
<dbReference type="AlphaFoldDB" id="G9NAW7"/>
<gene>
    <name evidence="1" type="ORF">TRIVIDRAFT_214654</name>
</gene>
<dbReference type="InParanoid" id="G9NAW7"/>
<dbReference type="Proteomes" id="UP000007115">
    <property type="component" value="Unassembled WGS sequence"/>
</dbReference>
<evidence type="ECO:0000313" key="1">
    <source>
        <dbReference type="EMBL" id="EHK15977.1"/>
    </source>
</evidence>
<organism evidence="1 2">
    <name type="scientific">Hypocrea virens (strain Gv29-8 / FGSC 10586)</name>
    <name type="common">Gliocladium virens</name>
    <name type="synonym">Trichoderma virens</name>
    <dbReference type="NCBI Taxonomy" id="413071"/>
    <lineage>
        <taxon>Eukaryota</taxon>
        <taxon>Fungi</taxon>
        <taxon>Dikarya</taxon>
        <taxon>Ascomycota</taxon>
        <taxon>Pezizomycotina</taxon>
        <taxon>Sordariomycetes</taxon>
        <taxon>Hypocreomycetidae</taxon>
        <taxon>Hypocreales</taxon>
        <taxon>Hypocreaceae</taxon>
        <taxon>Trichoderma</taxon>
    </lineage>
</organism>
<dbReference type="VEuPathDB" id="FungiDB:TRIVIDRAFT_214654"/>
<comment type="caution">
    <text evidence="1">The sequence shown here is derived from an EMBL/GenBank/DDBJ whole genome shotgun (WGS) entry which is preliminary data.</text>
</comment>
<accession>G9NAW7</accession>
<proteinExistence type="predicted"/>
<sequence>MNRAAKRGTSTWLRGITSSMPWCWRWYLYSSETDPHHSRTCTIRSGLAGLLVPDNRSRRRSKSRYK</sequence>
<feature type="non-terminal residue" evidence="1">
    <location>
        <position position="66"/>
    </location>
</feature>
<name>G9NAW7_HYPVG</name>
<reference evidence="1 2" key="1">
    <citation type="journal article" date="2011" name="Genome Biol.">
        <title>Comparative genome sequence analysis underscores mycoparasitism as the ancestral life style of Trichoderma.</title>
        <authorList>
            <person name="Kubicek C.P."/>
            <person name="Herrera-Estrella A."/>
            <person name="Seidl-Seiboth V."/>
            <person name="Martinez D.A."/>
            <person name="Druzhinina I.S."/>
            <person name="Thon M."/>
            <person name="Zeilinger S."/>
            <person name="Casas-Flores S."/>
            <person name="Horwitz B.A."/>
            <person name="Mukherjee P.K."/>
            <person name="Mukherjee M."/>
            <person name="Kredics L."/>
            <person name="Alcaraz L.D."/>
            <person name="Aerts A."/>
            <person name="Antal Z."/>
            <person name="Atanasova L."/>
            <person name="Cervantes-Badillo M.G."/>
            <person name="Challacombe J."/>
            <person name="Chertkov O."/>
            <person name="McCluskey K."/>
            <person name="Coulpier F."/>
            <person name="Deshpande N."/>
            <person name="von Doehren H."/>
            <person name="Ebbole D.J."/>
            <person name="Esquivel-Naranjo E.U."/>
            <person name="Fekete E."/>
            <person name="Flipphi M."/>
            <person name="Glaser F."/>
            <person name="Gomez-Rodriguez E.Y."/>
            <person name="Gruber S."/>
            <person name="Han C."/>
            <person name="Henrissat B."/>
            <person name="Hermosa R."/>
            <person name="Hernandez-Onate M."/>
            <person name="Karaffa L."/>
            <person name="Kosti I."/>
            <person name="Le Crom S."/>
            <person name="Lindquist E."/>
            <person name="Lucas S."/>
            <person name="Luebeck M."/>
            <person name="Luebeck P.S."/>
            <person name="Margeot A."/>
            <person name="Metz B."/>
            <person name="Misra M."/>
            <person name="Nevalainen H."/>
            <person name="Omann M."/>
            <person name="Packer N."/>
            <person name="Perrone G."/>
            <person name="Uresti-Rivera E.E."/>
            <person name="Salamov A."/>
            <person name="Schmoll M."/>
            <person name="Seiboth B."/>
            <person name="Shapiro H."/>
            <person name="Sukno S."/>
            <person name="Tamayo-Ramos J.A."/>
            <person name="Tisch D."/>
            <person name="Wiest A."/>
            <person name="Wilkinson H.H."/>
            <person name="Zhang M."/>
            <person name="Coutinho P.M."/>
            <person name="Kenerley C.M."/>
            <person name="Monte E."/>
            <person name="Baker S.E."/>
            <person name="Grigoriev I.V."/>
        </authorList>
    </citation>
    <scope>NUCLEOTIDE SEQUENCE [LARGE SCALE GENOMIC DNA]</scope>
    <source>
        <strain evidence="2">Gv29-8 / FGSC 10586</strain>
    </source>
</reference>
<dbReference type="HOGENOM" id="CLU_2838106_0_0_1"/>
<dbReference type="RefSeq" id="XP_013950183.1">
    <property type="nucleotide sequence ID" value="XM_014094708.1"/>
</dbReference>